<name>A0A9X1FS87_9FLAO</name>
<keyword evidence="1" id="KW-1133">Transmembrane helix</keyword>
<feature type="transmembrane region" description="Helical" evidence="1">
    <location>
        <begin position="40"/>
        <end position="60"/>
    </location>
</feature>
<accession>A0A9X1FS87</accession>
<dbReference type="AlphaFoldDB" id="A0A9X1FS87"/>
<evidence type="ECO:0000256" key="1">
    <source>
        <dbReference type="SAM" id="Phobius"/>
    </source>
</evidence>
<proteinExistence type="predicted"/>
<dbReference type="RefSeq" id="WP_219053450.1">
    <property type="nucleotide sequence ID" value="NZ_JAHWDP010000006.1"/>
</dbReference>
<dbReference type="Proteomes" id="UP001138686">
    <property type="component" value="Unassembled WGS sequence"/>
</dbReference>
<evidence type="ECO:0000313" key="3">
    <source>
        <dbReference type="Proteomes" id="UP001138686"/>
    </source>
</evidence>
<feature type="transmembrane region" description="Helical" evidence="1">
    <location>
        <begin position="12"/>
        <end position="34"/>
    </location>
</feature>
<evidence type="ECO:0000313" key="2">
    <source>
        <dbReference type="EMBL" id="MBW2938922.1"/>
    </source>
</evidence>
<keyword evidence="3" id="KW-1185">Reference proteome</keyword>
<organism evidence="2 3">
    <name type="scientific">Halomarinibacterium sedimenti</name>
    <dbReference type="NCBI Taxonomy" id="2857106"/>
    <lineage>
        <taxon>Bacteria</taxon>
        <taxon>Pseudomonadati</taxon>
        <taxon>Bacteroidota</taxon>
        <taxon>Flavobacteriia</taxon>
        <taxon>Flavobacteriales</taxon>
        <taxon>Flavobacteriaceae</taxon>
        <taxon>Halomarinibacterium</taxon>
    </lineage>
</organism>
<feature type="transmembrane region" description="Helical" evidence="1">
    <location>
        <begin position="67"/>
        <end position="89"/>
    </location>
</feature>
<gene>
    <name evidence="2" type="ORF">KXJ69_12460</name>
</gene>
<keyword evidence="1" id="KW-0812">Transmembrane</keyword>
<protein>
    <submittedName>
        <fullName evidence="2">Uncharacterized protein</fullName>
    </submittedName>
</protein>
<comment type="caution">
    <text evidence="2">The sequence shown here is derived from an EMBL/GenBank/DDBJ whole genome shotgun (WGS) entry which is preliminary data.</text>
</comment>
<reference evidence="2" key="1">
    <citation type="submission" date="2021-07" db="EMBL/GenBank/DDBJ databases">
        <title>Aureisphaera sp. CAU 1614 isolated from sea sediment.</title>
        <authorList>
            <person name="Kim W."/>
        </authorList>
    </citation>
    <scope>NUCLEOTIDE SEQUENCE</scope>
    <source>
        <strain evidence="2">CAU 1614</strain>
    </source>
</reference>
<dbReference type="EMBL" id="JAHWDP010000006">
    <property type="protein sequence ID" value="MBW2938922.1"/>
    <property type="molecule type" value="Genomic_DNA"/>
</dbReference>
<keyword evidence="1" id="KW-0472">Membrane</keyword>
<sequence length="92" mass="10408">MTLKTAQKTAITFYTIGTLFFLLLLVAGKIIPIIFLTALYLLIAVIYNLIVLLILIIQLIKHNELETFFSILIILLNIPIAIGYGYILIHFS</sequence>